<organism evidence="3 4">
    <name type="scientific">Ignelater luminosus</name>
    <name type="common">Cucubano</name>
    <name type="synonym">Pyrophorus luminosus</name>
    <dbReference type="NCBI Taxonomy" id="2038154"/>
    <lineage>
        <taxon>Eukaryota</taxon>
        <taxon>Metazoa</taxon>
        <taxon>Ecdysozoa</taxon>
        <taxon>Arthropoda</taxon>
        <taxon>Hexapoda</taxon>
        <taxon>Insecta</taxon>
        <taxon>Pterygota</taxon>
        <taxon>Neoptera</taxon>
        <taxon>Endopterygota</taxon>
        <taxon>Coleoptera</taxon>
        <taxon>Polyphaga</taxon>
        <taxon>Elateriformia</taxon>
        <taxon>Elateroidea</taxon>
        <taxon>Elateridae</taxon>
        <taxon>Agrypninae</taxon>
        <taxon>Pyrophorini</taxon>
        <taxon>Ignelater</taxon>
    </lineage>
</organism>
<dbReference type="Pfam" id="PF01826">
    <property type="entry name" value="TIL"/>
    <property type="match status" value="1"/>
</dbReference>
<dbReference type="Proteomes" id="UP000801492">
    <property type="component" value="Unassembled WGS sequence"/>
</dbReference>
<feature type="signal peptide" evidence="1">
    <location>
        <begin position="1"/>
        <end position="20"/>
    </location>
</feature>
<evidence type="ECO:0000313" key="3">
    <source>
        <dbReference type="EMBL" id="KAF2879977.1"/>
    </source>
</evidence>
<dbReference type="InterPro" id="IPR036084">
    <property type="entry name" value="Ser_inhib-like_sf"/>
</dbReference>
<protein>
    <recommendedName>
        <fullName evidence="2">TIL domain-containing protein</fullName>
    </recommendedName>
</protein>
<evidence type="ECO:0000313" key="4">
    <source>
        <dbReference type="Proteomes" id="UP000801492"/>
    </source>
</evidence>
<accession>A0A8K0C6Y8</accession>
<comment type="caution">
    <text evidence="3">The sequence shown here is derived from an EMBL/GenBank/DDBJ whole genome shotgun (WGS) entry which is preliminary data.</text>
</comment>
<dbReference type="EMBL" id="VTPC01091044">
    <property type="protein sequence ID" value="KAF2879977.1"/>
    <property type="molecule type" value="Genomic_DNA"/>
</dbReference>
<dbReference type="SUPFAM" id="SSF57567">
    <property type="entry name" value="Serine protease inhibitors"/>
    <property type="match status" value="1"/>
</dbReference>
<dbReference type="CDD" id="cd19941">
    <property type="entry name" value="TIL"/>
    <property type="match status" value="1"/>
</dbReference>
<reference evidence="3" key="1">
    <citation type="submission" date="2019-08" db="EMBL/GenBank/DDBJ databases">
        <title>The genome of the North American firefly Photinus pyralis.</title>
        <authorList>
            <consortium name="Photinus pyralis genome working group"/>
            <person name="Fallon T.R."/>
            <person name="Sander Lower S.E."/>
            <person name="Weng J.-K."/>
        </authorList>
    </citation>
    <scope>NUCLEOTIDE SEQUENCE</scope>
    <source>
        <strain evidence="3">TRF0915ILg1</strain>
        <tissue evidence="3">Whole body</tissue>
    </source>
</reference>
<name>A0A8K0C6Y8_IGNLU</name>
<dbReference type="AlphaFoldDB" id="A0A8K0C6Y8"/>
<dbReference type="OrthoDB" id="6689276at2759"/>
<keyword evidence="4" id="KW-1185">Reference proteome</keyword>
<dbReference type="InterPro" id="IPR002919">
    <property type="entry name" value="TIL_dom"/>
</dbReference>
<feature type="chain" id="PRO_5035473746" description="TIL domain-containing protein" evidence="1">
    <location>
        <begin position="21"/>
        <end position="108"/>
    </location>
</feature>
<dbReference type="Gene3D" id="2.10.25.10">
    <property type="entry name" value="Laminin"/>
    <property type="match status" value="1"/>
</dbReference>
<gene>
    <name evidence="3" type="ORF">ILUMI_26194</name>
</gene>
<proteinExistence type="predicted"/>
<evidence type="ECO:0000256" key="1">
    <source>
        <dbReference type="SAM" id="SignalP"/>
    </source>
</evidence>
<evidence type="ECO:0000259" key="2">
    <source>
        <dbReference type="Pfam" id="PF01826"/>
    </source>
</evidence>
<keyword evidence="1" id="KW-0732">Signal</keyword>
<sequence length="108" mass="12172">MRISFTRLLPLILLISSSLLKRPCPKYEIIKACPGCPATCQRRKPAVCLIPCTFQCACRDSYIRDEESGKCVKVCPQKLTTEIVILTPSHDDNPKNGTLHQIKNLHLH</sequence>
<feature type="domain" description="TIL" evidence="2">
    <location>
        <begin position="24"/>
        <end position="74"/>
    </location>
</feature>